<dbReference type="EMBL" id="MNCJ02000316">
    <property type="protein sequence ID" value="KAF5821288.1"/>
    <property type="molecule type" value="Genomic_DNA"/>
</dbReference>
<dbReference type="AlphaFoldDB" id="A0A251VLN9"/>
<dbReference type="OMA" id="YYPRPKS"/>
<organism evidence="2 3">
    <name type="scientific">Helianthus annuus</name>
    <name type="common">Common sunflower</name>
    <dbReference type="NCBI Taxonomy" id="4232"/>
    <lineage>
        <taxon>Eukaryota</taxon>
        <taxon>Viridiplantae</taxon>
        <taxon>Streptophyta</taxon>
        <taxon>Embryophyta</taxon>
        <taxon>Tracheophyta</taxon>
        <taxon>Spermatophyta</taxon>
        <taxon>Magnoliopsida</taxon>
        <taxon>eudicotyledons</taxon>
        <taxon>Gunneridae</taxon>
        <taxon>Pentapetalae</taxon>
        <taxon>asterids</taxon>
        <taxon>campanulids</taxon>
        <taxon>Asterales</taxon>
        <taxon>Asteraceae</taxon>
        <taxon>Asteroideae</taxon>
        <taxon>Heliantheae alliance</taxon>
        <taxon>Heliantheae</taxon>
        <taxon>Helianthus</taxon>
    </lineage>
</organism>
<reference evidence="1 3" key="1">
    <citation type="journal article" date="2017" name="Nature">
        <title>The sunflower genome provides insights into oil metabolism, flowering and Asterid evolution.</title>
        <authorList>
            <person name="Badouin H."/>
            <person name="Gouzy J."/>
            <person name="Grassa C.J."/>
            <person name="Murat F."/>
            <person name="Staton S.E."/>
            <person name="Cottret L."/>
            <person name="Lelandais-Briere C."/>
            <person name="Owens G.L."/>
            <person name="Carrere S."/>
            <person name="Mayjonade B."/>
            <person name="Legrand L."/>
            <person name="Gill N."/>
            <person name="Kane N.C."/>
            <person name="Bowers J.E."/>
            <person name="Hubner S."/>
            <person name="Bellec A."/>
            <person name="Berard A."/>
            <person name="Berges H."/>
            <person name="Blanchet N."/>
            <person name="Boniface M.C."/>
            <person name="Brunel D."/>
            <person name="Catrice O."/>
            <person name="Chaidir N."/>
            <person name="Claudel C."/>
            <person name="Donnadieu C."/>
            <person name="Faraut T."/>
            <person name="Fievet G."/>
            <person name="Helmstetter N."/>
            <person name="King M."/>
            <person name="Knapp S.J."/>
            <person name="Lai Z."/>
            <person name="Le Paslier M.C."/>
            <person name="Lippi Y."/>
            <person name="Lorenzon L."/>
            <person name="Mandel J.R."/>
            <person name="Marage G."/>
            <person name="Marchand G."/>
            <person name="Marquand E."/>
            <person name="Bret-Mestries E."/>
            <person name="Morien E."/>
            <person name="Nambeesan S."/>
            <person name="Nguyen T."/>
            <person name="Pegot-Espagnet P."/>
            <person name="Pouilly N."/>
            <person name="Raftis F."/>
            <person name="Sallet E."/>
            <person name="Schiex T."/>
            <person name="Thomas J."/>
            <person name="Vandecasteele C."/>
            <person name="Vares D."/>
            <person name="Vear F."/>
            <person name="Vautrin S."/>
            <person name="Crespi M."/>
            <person name="Mangin B."/>
            <person name="Burke J.M."/>
            <person name="Salse J."/>
            <person name="Munos S."/>
            <person name="Vincourt P."/>
            <person name="Rieseberg L.H."/>
            <person name="Langlade N.B."/>
        </authorList>
    </citation>
    <scope>NUCLEOTIDE SEQUENCE [LARGE SCALE GENOMIC DNA]</scope>
    <source>
        <strain evidence="3">cv. SF193</strain>
        <tissue evidence="1">Leaves</tissue>
    </source>
</reference>
<proteinExistence type="predicted"/>
<dbReference type="InParanoid" id="A0A251VLN9"/>
<evidence type="ECO:0000313" key="2">
    <source>
        <dbReference type="EMBL" id="OTG36500.1"/>
    </source>
</evidence>
<reference evidence="1" key="3">
    <citation type="submission" date="2020-06" db="EMBL/GenBank/DDBJ databases">
        <title>Helianthus annuus Genome sequencing and assembly Release 2.</title>
        <authorList>
            <person name="Gouzy J."/>
            <person name="Langlade N."/>
            <person name="Munos S."/>
        </authorList>
    </citation>
    <scope>NUCLEOTIDE SEQUENCE</scope>
    <source>
        <tissue evidence="1">Leaves</tissue>
    </source>
</reference>
<name>A0A251VLN9_HELAN</name>
<accession>A0A251VLN9</accession>
<sequence length="113" mass="12803">MAGLQYNFFPTDFLYPQPTKKASDVTAPQVIVTNNKKPKAGLQYNFFPTDFLYPQPTKKVSDVTTPQVIVTNNKKPKVSHDDMIIKTSSFGIAKDQVKAYKHLFDYSVIEKQA</sequence>
<gene>
    <name evidence="2" type="ORF">HannXRQ_Chr01g0008271</name>
    <name evidence="1" type="ORF">HanXRQr2_Chr01g0012161</name>
</gene>
<dbReference type="PANTHER" id="PTHR38223">
    <property type="match status" value="1"/>
</dbReference>
<dbReference type="EMBL" id="CM007890">
    <property type="protein sequence ID" value="OTG36500.1"/>
    <property type="molecule type" value="Genomic_DNA"/>
</dbReference>
<evidence type="ECO:0000313" key="3">
    <source>
        <dbReference type="Proteomes" id="UP000215914"/>
    </source>
</evidence>
<dbReference type="Proteomes" id="UP000215914">
    <property type="component" value="Chromosome 1"/>
</dbReference>
<dbReference type="PANTHER" id="PTHR38223:SF4">
    <property type="match status" value="1"/>
</dbReference>
<dbReference type="Gramene" id="mRNA:HanXRQr2_Chr01g0012161">
    <property type="protein sequence ID" value="CDS:HanXRQr2_Chr01g0012161.1"/>
    <property type="gene ID" value="HanXRQr2_Chr01g0012161"/>
</dbReference>
<keyword evidence="3" id="KW-1185">Reference proteome</keyword>
<reference evidence="2" key="2">
    <citation type="submission" date="2017-02" db="EMBL/GenBank/DDBJ databases">
        <title>Sunflower complete genome.</title>
        <authorList>
            <person name="Langlade N."/>
            <person name="Munos S."/>
        </authorList>
    </citation>
    <scope>NUCLEOTIDE SEQUENCE [LARGE SCALE GENOMIC DNA]</scope>
    <source>
        <tissue evidence="2">Leaves</tissue>
    </source>
</reference>
<protein>
    <submittedName>
        <fullName evidence="2">Uncharacterized protein</fullName>
    </submittedName>
</protein>
<evidence type="ECO:0000313" key="1">
    <source>
        <dbReference type="EMBL" id="KAF5821288.1"/>
    </source>
</evidence>